<dbReference type="SMART" id="SM00861">
    <property type="entry name" value="Transket_pyr"/>
    <property type="match status" value="1"/>
</dbReference>
<sequence>MSRNLNLSQCISESLHLEMERDPNVIVIGEDVGAQGGVFGATRGLQKKFGSQRVVDTPISESAITGMGVGLALEGFRPVLEIMFVDFIGVCLDQVYNAIAKNHYMSGGRIRMPIVIKTAGGCIGSGAQHSQCLWGLFAHLPGLKVVAPSNPYDAKGLLASAVESDDPVIYIEHKGLLLKRAEDFTFGREVPAERYTVPIGEAKIVRDGRDLTLITLSGTVAPAVLAAEAVAKSGIDVEVLDLRSVVPLDMVTVIESVRKTGRVLVVDEDYLSYGLSGEVITRLVEAGVALKSVKRLAVPDVPIPGAVTLERAVVPNADSIEATILEMVDKR</sequence>
<accession>A0A0R2P3N5</accession>
<feature type="domain" description="Transketolase-like pyrimidine-binding" evidence="4">
    <location>
        <begin position="5"/>
        <end position="179"/>
    </location>
</feature>
<dbReference type="EMBL" id="LIAW01000072">
    <property type="protein sequence ID" value="KRO32628.1"/>
    <property type="molecule type" value="Genomic_DNA"/>
</dbReference>
<evidence type="ECO:0000256" key="2">
    <source>
        <dbReference type="ARBA" id="ARBA00023002"/>
    </source>
</evidence>
<evidence type="ECO:0000259" key="4">
    <source>
        <dbReference type="SMART" id="SM00861"/>
    </source>
</evidence>
<dbReference type="FunFam" id="3.40.50.970:FF:000001">
    <property type="entry name" value="Pyruvate dehydrogenase E1 beta subunit"/>
    <property type="match status" value="1"/>
</dbReference>
<dbReference type="SUPFAM" id="SSF52518">
    <property type="entry name" value="Thiamin diphosphate-binding fold (THDP-binding)"/>
    <property type="match status" value="1"/>
</dbReference>
<keyword evidence="5" id="KW-0670">Pyruvate</keyword>
<dbReference type="Gene3D" id="3.40.50.970">
    <property type="match status" value="1"/>
</dbReference>
<evidence type="ECO:0000313" key="6">
    <source>
        <dbReference type="Proteomes" id="UP000053349"/>
    </source>
</evidence>
<dbReference type="Gene3D" id="3.40.50.920">
    <property type="match status" value="1"/>
</dbReference>
<reference evidence="5 6" key="1">
    <citation type="submission" date="2015-10" db="EMBL/GenBank/DDBJ databases">
        <title>Metagenome-Assembled Genomes uncover a global brackish microbiome.</title>
        <authorList>
            <person name="Hugerth L.W."/>
            <person name="Larsson J."/>
            <person name="Alneberg J."/>
            <person name="Lindh M.V."/>
            <person name="Legrand C."/>
            <person name="Pinhassi J."/>
            <person name="Andersson A.F."/>
        </authorList>
    </citation>
    <scope>NUCLEOTIDE SEQUENCE [LARGE SCALE GENOMIC DNA]</scope>
    <source>
        <strain evidence="5">BACL2 MAG-121001-bin67</strain>
    </source>
</reference>
<proteinExistence type="predicted"/>
<dbReference type="PANTHER" id="PTHR43257:SF2">
    <property type="entry name" value="PYRUVATE DEHYDROGENASE E1 COMPONENT SUBUNIT BETA"/>
    <property type="match status" value="1"/>
</dbReference>
<organism evidence="5 6">
    <name type="scientific">Actinobacteria bacterium BACL2 MAG-121001-bin67</name>
    <dbReference type="NCBI Taxonomy" id="1655572"/>
    <lineage>
        <taxon>Bacteria</taxon>
        <taxon>Bacillati</taxon>
        <taxon>Actinomycetota</taxon>
        <taxon>Actinomycetes</taxon>
        <taxon>Actinomycetes incertae sedis</taxon>
        <taxon>ac1 cluster</taxon>
    </lineage>
</organism>
<dbReference type="AlphaFoldDB" id="A0A0R2P3N5"/>
<dbReference type="GO" id="GO:0016491">
    <property type="term" value="F:oxidoreductase activity"/>
    <property type="evidence" value="ECO:0007669"/>
    <property type="project" value="UniProtKB-KW"/>
</dbReference>
<name>A0A0R2P3N5_9ACTN</name>
<dbReference type="InterPro" id="IPR009014">
    <property type="entry name" value="Transketo_C/PFOR_II"/>
</dbReference>
<dbReference type="InterPro" id="IPR029061">
    <property type="entry name" value="THDP-binding"/>
</dbReference>
<dbReference type="PANTHER" id="PTHR43257">
    <property type="entry name" value="PYRUVATE DEHYDROGENASE E1 COMPONENT BETA SUBUNIT"/>
    <property type="match status" value="1"/>
</dbReference>
<comment type="cofactor">
    <cofactor evidence="1">
        <name>thiamine diphosphate</name>
        <dbReference type="ChEBI" id="CHEBI:58937"/>
    </cofactor>
</comment>
<dbReference type="CDD" id="cd07036">
    <property type="entry name" value="TPP_PYR_E1-PDHc-beta_like"/>
    <property type="match status" value="1"/>
</dbReference>
<comment type="caution">
    <text evidence="5">The sequence shown here is derived from an EMBL/GenBank/DDBJ whole genome shotgun (WGS) entry which is preliminary data.</text>
</comment>
<dbReference type="InterPro" id="IPR005475">
    <property type="entry name" value="Transketolase-like_Pyr-bd"/>
</dbReference>
<protein>
    <submittedName>
        <fullName evidence="5">Pyruvate dehydrogenase</fullName>
    </submittedName>
</protein>
<keyword evidence="2" id="KW-0560">Oxidoreductase</keyword>
<evidence type="ECO:0000313" key="5">
    <source>
        <dbReference type="EMBL" id="KRO32628.1"/>
    </source>
</evidence>
<dbReference type="Pfam" id="PF02779">
    <property type="entry name" value="Transket_pyr"/>
    <property type="match status" value="1"/>
</dbReference>
<keyword evidence="3" id="KW-0786">Thiamine pyrophosphate</keyword>
<evidence type="ECO:0000256" key="1">
    <source>
        <dbReference type="ARBA" id="ARBA00001964"/>
    </source>
</evidence>
<dbReference type="InterPro" id="IPR033248">
    <property type="entry name" value="Transketolase_C"/>
</dbReference>
<dbReference type="Proteomes" id="UP000053349">
    <property type="component" value="Unassembled WGS sequence"/>
</dbReference>
<dbReference type="SUPFAM" id="SSF52922">
    <property type="entry name" value="TK C-terminal domain-like"/>
    <property type="match status" value="1"/>
</dbReference>
<gene>
    <name evidence="5" type="ORF">ABR64_05560</name>
</gene>
<evidence type="ECO:0000256" key="3">
    <source>
        <dbReference type="ARBA" id="ARBA00023052"/>
    </source>
</evidence>
<dbReference type="Pfam" id="PF02780">
    <property type="entry name" value="Transketolase_C"/>
    <property type="match status" value="1"/>
</dbReference>
<dbReference type="GO" id="GO:0000287">
    <property type="term" value="F:magnesium ion binding"/>
    <property type="evidence" value="ECO:0007669"/>
    <property type="project" value="UniProtKB-ARBA"/>
</dbReference>